<keyword evidence="3" id="KW-1185">Reference proteome</keyword>
<dbReference type="EMBL" id="JACJII010000001">
    <property type="protein sequence ID" value="MBA9001582.1"/>
    <property type="molecule type" value="Genomic_DNA"/>
</dbReference>
<sequence>MATTTAESVFGETGPDLYRDNPFRITGLPVRATARDIRRRADRLRVMERLGMEAGADPQILPLDPPPDESAVEEAMQRLRDPRRRLVDEFFWFWPAPGGGSDEALDALRRGDPEAAAGIWSRVRQTSAGDAAAVALHNLAVLAHARALDAEHHGDDGQVGARLWGQAFEHWRAVWHDDDVWDLLDDRVRELADPRVTLAVTRRMRAELAAMLMSINAGLAVRAARAGDGGAVQRQLSLMIRSMFGGPAVDRAVADAVEPDAARIRALCQTAERVTEADPEKGAEAARDLLERSEPLLDVLELMLPGDDTLLQGASDDVATWVMRCTVAYGNKTGDWITAQSLLQEARPLAATDPVRSRIDANLTTVGENVVYARCHFCKQNPADQSSSVEQKMYGDVQHMGYRINWRTLTVSIPRCTVCKQQHEQRGRRVWGIGCTGNLLALALVIVLFATGSPGWAILLAIADVIAFFFVAGIAGPGMPTGQFATIREFEPVRRMLAAGWKFGERPPNVN</sequence>
<dbReference type="AlphaFoldDB" id="A0A7W3MTI3"/>
<proteinExistence type="predicted"/>
<evidence type="ECO:0000256" key="1">
    <source>
        <dbReference type="SAM" id="Phobius"/>
    </source>
</evidence>
<gene>
    <name evidence="2" type="ORF">HNR21_000464</name>
</gene>
<organism evidence="2 3">
    <name type="scientific">Thermomonospora cellulosilytica</name>
    <dbReference type="NCBI Taxonomy" id="1411118"/>
    <lineage>
        <taxon>Bacteria</taxon>
        <taxon>Bacillati</taxon>
        <taxon>Actinomycetota</taxon>
        <taxon>Actinomycetes</taxon>
        <taxon>Streptosporangiales</taxon>
        <taxon>Thermomonosporaceae</taxon>
        <taxon>Thermomonospora</taxon>
    </lineage>
</organism>
<reference evidence="2 3" key="1">
    <citation type="submission" date="2020-08" db="EMBL/GenBank/DDBJ databases">
        <title>Sequencing the genomes of 1000 actinobacteria strains.</title>
        <authorList>
            <person name="Klenk H.-P."/>
        </authorList>
    </citation>
    <scope>NUCLEOTIDE SEQUENCE [LARGE SCALE GENOMIC DNA]</scope>
    <source>
        <strain evidence="2 3">DSM 45823</strain>
    </source>
</reference>
<accession>A0A7W3MTI3</accession>
<feature type="transmembrane region" description="Helical" evidence="1">
    <location>
        <begin position="456"/>
        <end position="475"/>
    </location>
</feature>
<feature type="transmembrane region" description="Helical" evidence="1">
    <location>
        <begin position="430"/>
        <end position="450"/>
    </location>
</feature>
<keyword evidence="1" id="KW-0812">Transmembrane</keyword>
<keyword evidence="1" id="KW-1133">Transmembrane helix</keyword>
<evidence type="ECO:0000313" key="2">
    <source>
        <dbReference type="EMBL" id="MBA9001582.1"/>
    </source>
</evidence>
<dbReference type="Proteomes" id="UP000539313">
    <property type="component" value="Unassembled WGS sequence"/>
</dbReference>
<name>A0A7W3MTI3_9ACTN</name>
<protein>
    <submittedName>
        <fullName evidence="2">Uncharacterized protein</fullName>
    </submittedName>
</protein>
<dbReference type="RefSeq" id="WP_182703837.1">
    <property type="nucleotide sequence ID" value="NZ_JACJII010000001.1"/>
</dbReference>
<evidence type="ECO:0000313" key="3">
    <source>
        <dbReference type="Proteomes" id="UP000539313"/>
    </source>
</evidence>
<keyword evidence="1" id="KW-0472">Membrane</keyword>
<comment type="caution">
    <text evidence="2">The sequence shown here is derived from an EMBL/GenBank/DDBJ whole genome shotgun (WGS) entry which is preliminary data.</text>
</comment>